<proteinExistence type="predicted"/>
<organism evidence="2 3">
    <name type="scientific">Microdochium trichocladiopsis</name>
    <dbReference type="NCBI Taxonomy" id="1682393"/>
    <lineage>
        <taxon>Eukaryota</taxon>
        <taxon>Fungi</taxon>
        <taxon>Dikarya</taxon>
        <taxon>Ascomycota</taxon>
        <taxon>Pezizomycotina</taxon>
        <taxon>Sordariomycetes</taxon>
        <taxon>Xylariomycetidae</taxon>
        <taxon>Xylariales</taxon>
        <taxon>Microdochiaceae</taxon>
        <taxon>Microdochium</taxon>
    </lineage>
</organism>
<dbReference type="OrthoDB" id="3915838at2759"/>
<sequence>MRLSISITVLASVLGAALAKPEKIRGVSDPVYHLYLQEYPKDKSTAVLGPESSAEYFNIGGTIQSANTTLYLNVGNDSTSYKTLTFGTTASTKAWGLEGDTIITTQGSTWGRQLNFLVCKLDGNYWQLYLQTGSATPSGKTCSNYQTIHLPCLC</sequence>
<gene>
    <name evidence="2" type="ORF">B0I36DRAFT_368605</name>
</gene>
<keyword evidence="1" id="KW-0732">Signal</keyword>
<evidence type="ECO:0000256" key="1">
    <source>
        <dbReference type="SAM" id="SignalP"/>
    </source>
</evidence>
<comment type="caution">
    <text evidence="2">The sequence shown here is derived from an EMBL/GenBank/DDBJ whole genome shotgun (WGS) entry which is preliminary data.</text>
</comment>
<evidence type="ECO:0000313" key="2">
    <source>
        <dbReference type="EMBL" id="KAH7018599.1"/>
    </source>
</evidence>
<accession>A0A9P9BHL3</accession>
<dbReference type="AlphaFoldDB" id="A0A9P9BHL3"/>
<reference evidence="2" key="1">
    <citation type="journal article" date="2021" name="Nat. Commun.">
        <title>Genetic determinants of endophytism in the Arabidopsis root mycobiome.</title>
        <authorList>
            <person name="Mesny F."/>
            <person name="Miyauchi S."/>
            <person name="Thiergart T."/>
            <person name="Pickel B."/>
            <person name="Atanasova L."/>
            <person name="Karlsson M."/>
            <person name="Huettel B."/>
            <person name="Barry K.W."/>
            <person name="Haridas S."/>
            <person name="Chen C."/>
            <person name="Bauer D."/>
            <person name="Andreopoulos W."/>
            <person name="Pangilinan J."/>
            <person name="LaButti K."/>
            <person name="Riley R."/>
            <person name="Lipzen A."/>
            <person name="Clum A."/>
            <person name="Drula E."/>
            <person name="Henrissat B."/>
            <person name="Kohler A."/>
            <person name="Grigoriev I.V."/>
            <person name="Martin F.M."/>
            <person name="Hacquard S."/>
        </authorList>
    </citation>
    <scope>NUCLEOTIDE SEQUENCE</scope>
    <source>
        <strain evidence="2">MPI-CAGE-CH-0230</strain>
    </source>
</reference>
<feature type="chain" id="PRO_5040197171" evidence="1">
    <location>
        <begin position="20"/>
        <end position="154"/>
    </location>
</feature>
<dbReference type="EMBL" id="JAGTJQ010000011">
    <property type="protein sequence ID" value="KAH7018599.1"/>
    <property type="molecule type" value="Genomic_DNA"/>
</dbReference>
<name>A0A9P9BHL3_9PEZI</name>
<dbReference type="Proteomes" id="UP000756346">
    <property type="component" value="Unassembled WGS sequence"/>
</dbReference>
<dbReference type="GeneID" id="70189192"/>
<feature type="signal peptide" evidence="1">
    <location>
        <begin position="1"/>
        <end position="19"/>
    </location>
</feature>
<keyword evidence="3" id="KW-1185">Reference proteome</keyword>
<dbReference type="RefSeq" id="XP_046006866.1">
    <property type="nucleotide sequence ID" value="XM_046159646.1"/>
</dbReference>
<evidence type="ECO:0000313" key="3">
    <source>
        <dbReference type="Proteomes" id="UP000756346"/>
    </source>
</evidence>
<protein>
    <submittedName>
        <fullName evidence="2">Uncharacterized protein</fullName>
    </submittedName>
</protein>